<dbReference type="AlphaFoldDB" id="A0A3S2TPM5"/>
<name>A0A3S2TPM5_9BURK</name>
<sequence length="597" mass="61856">MKPKLHLTLAPHRSAQALTVLALASGQCLYGSAASAATAPTPADALRLAVARAQAASPAPARLPGLVKNYLRLLKQAPIEGVDEAPEASPGDPAGLAIVLPQVLSTVEQALATAPTAMLGALEAAHTGYAAGLTKLHAGSSDATPQHLVGVLTAMADGQAAMDQALDIAAVIDPPAVALLLPAVQAAREAARRTSRSTLDLALAVGVGAGRLAPAESALRTADALFDAGDYGGAGQQYAGAFGLAANTVVFSMDRFEQNLRGVFDANTVGWSYALSQGGNLARSGSSGLARTGADQPPTPQSPTKKMHVASVSKTMTAIVVLRRLAEMGLSVDTAIGPWLPLGWTRPADVHGITFRQLLTHTSGFGQNAPGGNDYLSLQVMAAQPVPGKGGFDYENANFGLLRVITAKLLGLDASALPFNAGALTSAAFLSYAQTVFDAAGVPFSCEPQGTNATRQYDFPDSGNPGYAEPSRALNCGGFGVQISATNLARTLAYLRYTQDLMPAAQFQAMKTGFLGFMNPTDYDYAQGIFGTYHTHGGDWDHTGSGGLDACVMVFPINVEAAVTINSSRKELGQGYPNGGYQCRVIKWAFENAWVAN</sequence>
<dbReference type="PANTHER" id="PTHR46825:SF9">
    <property type="entry name" value="BETA-LACTAMASE-RELATED DOMAIN-CONTAINING PROTEIN"/>
    <property type="match status" value="1"/>
</dbReference>
<feature type="region of interest" description="Disordered" evidence="1">
    <location>
        <begin position="284"/>
        <end position="308"/>
    </location>
</feature>
<dbReference type="OrthoDB" id="9801061at2"/>
<dbReference type="InterPro" id="IPR001466">
    <property type="entry name" value="Beta-lactam-related"/>
</dbReference>
<dbReference type="PANTHER" id="PTHR46825">
    <property type="entry name" value="D-ALANYL-D-ALANINE-CARBOXYPEPTIDASE/ENDOPEPTIDASE AMPH"/>
    <property type="match status" value="1"/>
</dbReference>
<dbReference type="Proteomes" id="UP000288178">
    <property type="component" value="Unassembled WGS sequence"/>
</dbReference>
<dbReference type="RefSeq" id="WP_128195296.1">
    <property type="nucleotide sequence ID" value="NZ_SACT01000001.1"/>
</dbReference>
<organism evidence="4 5">
    <name type="scientific">Rubrivivax albus</name>
    <dbReference type="NCBI Taxonomy" id="2499835"/>
    <lineage>
        <taxon>Bacteria</taxon>
        <taxon>Pseudomonadati</taxon>
        <taxon>Pseudomonadota</taxon>
        <taxon>Betaproteobacteria</taxon>
        <taxon>Burkholderiales</taxon>
        <taxon>Sphaerotilaceae</taxon>
        <taxon>Rubrivivax</taxon>
    </lineage>
</organism>
<evidence type="ECO:0000313" key="4">
    <source>
        <dbReference type="EMBL" id="RVT53785.1"/>
    </source>
</evidence>
<reference evidence="4 5" key="1">
    <citation type="submission" date="2019-01" db="EMBL/GenBank/DDBJ databases">
        <authorList>
            <person name="Chen W.-M."/>
        </authorList>
    </citation>
    <scope>NUCLEOTIDE SEQUENCE [LARGE SCALE GENOMIC DNA]</scope>
    <source>
        <strain evidence="4 5">ICH-3</strain>
    </source>
</reference>
<evidence type="ECO:0000256" key="1">
    <source>
        <dbReference type="SAM" id="MobiDB-lite"/>
    </source>
</evidence>
<dbReference type="Pfam" id="PF00144">
    <property type="entry name" value="Beta-lactamase"/>
    <property type="match status" value="1"/>
</dbReference>
<evidence type="ECO:0000256" key="2">
    <source>
        <dbReference type="SAM" id="SignalP"/>
    </source>
</evidence>
<dbReference type="InterPro" id="IPR050491">
    <property type="entry name" value="AmpC-like"/>
</dbReference>
<dbReference type="SUPFAM" id="SSF56601">
    <property type="entry name" value="beta-lactamase/transpeptidase-like"/>
    <property type="match status" value="1"/>
</dbReference>
<feature type="domain" description="Beta-lactamase-related" evidence="3">
    <location>
        <begin position="265"/>
        <end position="411"/>
    </location>
</feature>
<protein>
    <recommendedName>
        <fullName evidence="3">Beta-lactamase-related domain-containing protein</fullName>
    </recommendedName>
</protein>
<keyword evidence="2" id="KW-0732">Signal</keyword>
<accession>A0A3S2TPM5</accession>
<evidence type="ECO:0000259" key="3">
    <source>
        <dbReference type="Pfam" id="PF00144"/>
    </source>
</evidence>
<gene>
    <name evidence="4" type="ORF">ENE75_02540</name>
</gene>
<feature type="chain" id="PRO_5018583488" description="Beta-lactamase-related domain-containing protein" evidence="2">
    <location>
        <begin position="37"/>
        <end position="597"/>
    </location>
</feature>
<feature type="signal peptide" evidence="2">
    <location>
        <begin position="1"/>
        <end position="36"/>
    </location>
</feature>
<dbReference type="EMBL" id="SACT01000001">
    <property type="protein sequence ID" value="RVT53785.1"/>
    <property type="molecule type" value="Genomic_DNA"/>
</dbReference>
<comment type="caution">
    <text evidence="4">The sequence shown here is derived from an EMBL/GenBank/DDBJ whole genome shotgun (WGS) entry which is preliminary data.</text>
</comment>
<dbReference type="Gene3D" id="3.40.710.10">
    <property type="entry name" value="DD-peptidase/beta-lactamase superfamily"/>
    <property type="match status" value="1"/>
</dbReference>
<evidence type="ECO:0000313" key="5">
    <source>
        <dbReference type="Proteomes" id="UP000288178"/>
    </source>
</evidence>
<proteinExistence type="predicted"/>
<keyword evidence="5" id="KW-1185">Reference proteome</keyword>
<dbReference type="InterPro" id="IPR012338">
    <property type="entry name" value="Beta-lactam/transpept-like"/>
</dbReference>